<dbReference type="InterPro" id="IPR001650">
    <property type="entry name" value="Helicase_C-like"/>
</dbReference>
<accession>A0ABM1C5E9</accession>
<proteinExistence type="inferred from homology"/>
<dbReference type="InterPro" id="IPR027417">
    <property type="entry name" value="P-loop_NTPase"/>
</dbReference>
<feature type="domain" description="Helicase C-terminal" evidence="12">
    <location>
        <begin position="885"/>
        <end position="1044"/>
    </location>
</feature>
<evidence type="ECO:0000313" key="14">
    <source>
        <dbReference type="RefSeq" id="XP_013794504.2"/>
    </source>
</evidence>
<dbReference type="CDD" id="cd18069">
    <property type="entry name" value="DEXHc_ARIP4"/>
    <property type="match status" value="1"/>
</dbReference>
<feature type="region of interest" description="Disordered" evidence="10">
    <location>
        <begin position="354"/>
        <end position="397"/>
    </location>
</feature>
<dbReference type="PANTHER" id="PTHR45797:SF1">
    <property type="entry name" value="HELICASE ARIP4"/>
    <property type="match status" value="1"/>
</dbReference>
<organism evidence="13 14">
    <name type="scientific">Limulus polyphemus</name>
    <name type="common">Atlantic horseshoe crab</name>
    <dbReference type="NCBI Taxonomy" id="6850"/>
    <lineage>
        <taxon>Eukaryota</taxon>
        <taxon>Metazoa</taxon>
        <taxon>Ecdysozoa</taxon>
        <taxon>Arthropoda</taxon>
        <taxon>Chelicerata</taxon>
        <taxon>Merostomata</taxon>
        <taxon>Xiphosura</taxon>
        <taxon>Limulidae</taxon>
        <taxon>Limulus</taxon>
    </lineage>
</organism>
<keyword evidence="6" id="KW-0067">ATP-binding</keyword>
<evidence type="ECO:0000256" key="2">
    <source>
        <dbReference type="ARBA" id="ARBA00007025"/>
    </source>
</evidence>
<feature type="coiled-coil region" evidence="9">
    <location>
        <begin position="217"/>
        <end position="251"/>
    </location>
</feature>
<feature type="region of interest" description="Disordered" evidence="10">
    <location>
        <begin position="1323"/>
        <end position="1374"/>
    </location>
</feature>
<feature type="compositionally biased region" description="Low complexity" evidence="10">
    <location>
        <begin position="1362"/>
        <end position="1372"/>
    </location>
</feature>
<dbReference type="PANTHER" id="PTHR45797">
    <property type="entry name" value="RAD54-LIKE"/>
    <property type="match status" value="1"/>
</dbReference>
<dbReference type="Pfam" id="PF00176">
    <property type="entry name" value="SNF2-rel_dom"/>
    <property type="match status" value="1"/>
</dbReference>
<dbReference type="Proteomes" id="UP000694941">
    <property type="component" value="Unplaced"/>
</dbReference>
<dbReference type="InterPro" id="IPR014001">
    <property type="entry name" value="Helicase_ATP-bd"/>
</dbReference>
<feature type="region of interest" description="Disordered" evidence="10">
    <location>
        <begin position="1737"/>
        <end position="1756"/>
    </location>
</feature>
<dbReference type="Gene3D" id="3.40.50.10810">
    <property type="entry name" value="Tandem AAA-ATPase domain"/>
    <property type="match status" value="1"/>
</dbReference>
<evidence type="ECO:0000256" key="9">
    <source>
        <dbReference type="SAM" id="Coils"/>
    </source>
</evidence>
<evidence type="ECO:0000259" key="12">
    <source>
        <dbReference type="PROSITE" id="PS51194"/>
    </source>
</evidence>
<dbReference type="RefSeq" id="XP_013794504.2">
    <property type="nucleotide sequence ID" value="XM_013939050.2"/>
</dbReference>
<name>A0ABM1C5E9_LIMPO</name>
<evidence type="ECO:0000259" key="11">
    <source>
        <dbReference type="PROSITE" id="PS51192"/>
    </source>
</evidence>
<feature type="compositionally biased region" description="Low complexity" evidence="10">
    <location>
        <begin position="154"/>
        <end position="168"/>
    </location>
</feature>
<evidence type="ECO:0000256" key="4">
    <source>
        <dbReference type="ARBA" id="ARBA00022801"/>
    </source>
</evidence>
<sequence>MDADDFLSGSLLGHTKAHNDRLKAWDEGITELEKLLEAARKHQSDQPLKTEVTLGSLSLSISPASTGVTSSYSKHTKDLVKEKSTIQSKDPSFSKIKSVDVSETSTKKIKLSSDETSTKEVISSASAENNGTEKTENCQNEKNKLAVESCDNNTSESDTESTASSSTHSSEDKNIENTDQSLDSDSDYNEVEHRKKKVTEKKKKKNPFQRREIRSIMSESELDAKTIQAQKEEQERKKFLQEAQLRVLQERRLLLKRLEENPELQLTCIQPPSTVSVHPQQITEQQANGTADCTGNDSIPVKKKSLDKDIILIGSSDEEGDNNFEDQSQKFNVTLETSQKTKDVINVALENNDEGKTKEKSIEEDDVVMVSDEDEDSTLDDDHASSGTHTNDALNQPNEDGFVLVNIGHPPEELDIFLAPQLGRSVKPHQIGGIRFLYDNVVESLERFKTSGGFGCILAHSMGLGKTLQIISFTEVFLRHTSARNVLCIVPINTLQNWMAEFNMWLPHEKYFQSPVPPEQFRKRNFDVFLLNENHKTLTSRAELIMEWKEKGGVLLMGYEMFRMFALKKIPFSKKKRDAKKELDYKELERNRNLLEEIYLAIINPGPDLVICDEGHRIKNSHASTSTALKSIRTKRRVVLTGYPLQNNLLEYWCMVDFVRPNYLGNRNEFCNMFERPIQNGQCLDSTPKDRKQMRYRAHVLHSLLEGFVQRRGHTVLKSSLPPKEEHVLLVRMTPIQRKLYNALLRYLRFGNNVCNPLKFFAICCKIWNHPDVLYKVLEDQRNQGNEDLDLDFDFGLPGSKKGTKPGAASMTTSAKAMVGKGPLVGSEMIQAPRNNYIQEVSLGSLKDKNDKITYEWVCEASPLMVNYRPRILENSYKMEVLFAIIEQTIKNGDKLLVFSQSLFTLNLLEEFLAMKEVPLRPAEEKWCRNVNYFRLDGSTNGLDREKIINDFNINPAVNLFLLSTRAGCLGINLIGANRIVVYDASWNPCHDAQAVCRIYRYGQSKSCHIYRLVTDNSLEKKIYERQVNKQGMSNRVVDELNPSTNFTWGQVTNLLNYQEEENPVPDLSESAAKVTDPVLRYLCQNMNYCLSKEPFEHESLLIDRKELKLTKQEKRLAKQTYELEKRANMCSGGFMRPVYLNNGQFSANPLGRPPLYGSPRGYPGGLYSRPQQSTPVPMQPMGNMAGGRQLSPYVSLIQSLIRQGVNVQRVTVPNTVSIPSSSVPGQSVVLTAGQEVLVLKTPKGVYLRLPDGRLVAVRLPPDVAENFRRQGQFLNGLFGDGANSALQQSHPDGTKRQSQHSFGIVQPTLQCGGTVQFSTAQLRNPLQSSPPEVIDLSDDDDDDGAMKKERDVVSKKVAPVSNDASSSCSEASLEEDYLKKTSSSSNWTTLTAVSRGSPTFTTSKSFPGVPLTKYVSSLSDQPYPVSTSPSLPNKNVFHQMVSSGYSSLPRNSNSQLDRGGMSNTFQIFPGSQSHKLLGESQIIERKKSSHTEQNINITPAHPSLSNNSNVVNIGGIPGVEQPKLFQKNGVHKQLQQISSGSAQDILRNQYSNPSELPLCGQTTTVGPVSGSGFDRPYLSQFNAGSQNRTTEISLPAYTKGRPKCSRNLPNTAIDSGESTHISQDNLHSNLEKEFRESPLDQNNYLDQNNTGNFQLPGYFTQQLNMTTQRSSGQGDMHYQNNYHGAQQCGFNTYPHAVQQLNSNVEVPNKNTGVQNLFQRQKLEKLDLFSSSVLQTQPQNTQESNQLLSSSGQGTLNRMQEKPQSVTFQSIQLDDINMSFDGNEITKNTMPEHSFSPVVGAGTMQHLDQMLPSFDCKDQDHSVTGTSQNHVGESSLTVGQKYFLSTSHHQPDGGNTSSNSTCVPVSSSSAYENLSASSQLIDSDFSDLENFGHWERSETLNDMEALAESSQRQYQT</sequence>
<dbReference type="SMART" id="SM00490">
    <property type="entry name" value="HELICc"/>
    <property type="match status" value="1"/>
</dbReference>
<comment type="similarity">
    <text evidence="2">Belongs to the SNF2/RAD54 helicase family.</text>
</comment>
<dbReference type="InterPro" id="IPR038718">
    <property type="entry name" value="SNF2-like_sf"/>
</dbReference>
<keyword evidence="7" id="KW-0238">DNA-binding</keyword>
<dbReference type="GeneID" id="106478499"/>
<evidence type="ECO:0000256" key="5">
    <source>
        <dbReference type="ARBA" id="ARBA00022806"/>
    </source>
</evidence>
<dbReference type="InterPro" id="IPR000330">
    <property type="entry name" value="SNF2_N"/>
</dbReference>
<keyword evidence="13" id="KW-1185">Reference proteome</keyword>
<dbReference type="PROSITE" id="PS51192">
    <property type="entry name" value="HELICASE_ATP_BIND_1"/>
    <property type="match status" value="1"/>
</dbReference>
<keyword evidence="8" id="KW-0539">Nucleus</keyword>
<dbReference type="InterPro" id="IPR044573">
    <property type="entry name" value="ARIP4_DEXHc"/>
</dbReference>
<dbReference type="PROSITE" id="PS51194">
    <property type="entry name" value="HELICASE_CTER"/>
    <property type="match status" value="1"/>
</dbReference>
<evidence type="ECO:0000256" key="8">
    <source>
        <dbReference type="ARBA" id="ARBA00023242"/>
    </source>
</evidence>
<keyword evidence="9" id="KW-0175">Coiled coil</keyword>
<keyword evidence="4" id="KW-0378">Hydrolase</keyword>
<dbReference type="Gene3D" id="1.20.120.850">
    <property type="entry name" value="SWI2/SNF2 ATPases, N-terminal domain"/>
    <property type="match status" value="1"/>
</dbReference>
<evidence type="ECO:0000256" key="3">
    <source>
        <dbReference type="ARBA" id="ARBA00022741"/>
    </source>
</evidence>
<gene>
    <name evidence="14" type="primary">LOC106478499</name>
</gene>
<keyword evidence="3" id="KW-0547">Nucleotide-binding</keyword>
<protein>
    <submittedName>
        <fullName evidence="14">Helicase ARIP4-like isoform X1</fullName>
    </submittedName>
</protein>
<feature type="region of interest" description="Disordered" evidence="10">
    <location>
        <begin position="104"/>
        <end position="217"/>
    </location>
</feature>
<dbReference type="InterPro" id="IPR044574">
    <property type="entry name" value="ARIP4-like"/>
</dbReference>
<evidence type="ECO:0000256" key="7">
    <source>
        <dbReference type="ARBA" id="ARBA00023125"/>
    </source>
</evidence>
<feature type="compositionally biased region" description="Basic residues" evidence="10">
    <location>
        <begin position="194"/>
        <end position="208"/>
    </location>
</feature>
<evidence type="ECO:0000256" key="1">
    <source>
        <dbReference type="ARBA" id="ARBA00004123"/>
    </source>
</evidence>
<dbReference type="SMART" id="SM00487">
    <property type="entry name" value="DEXDc"/>
    <property type="match status" value="1"/>
</dbReference>
<feature type="compositionally biased region" description="Basic and acidic residues" evidence="10">
    <location>
        <begin position="1345"/>
        <end position="1355"/>
    </location>
</feature>
<reference evidence="14" key="1">
    <citation type="submission" date="2025-08" db="UniProtKB">
        <authorList>
            <consortium name="RefSeq"/>
        </authorList>
    </citation>
    <scope>IDENTIFICATION</scope>
    <source>
        <tissue evidence="14">Muscle</tissue>
    </source>
</reference>
<dbReference type="SUPFAM" id="SSF52540">
    <property type="entry name" value="P-loop containing nucleoside triphosphate hydrolases"/>
    <property type="match status" value="2"/>
</dbReference>
<feature type="compositionally biased region" description="Polar residues" evidence="10">
    <location>
        <begin position="119"/>
        <end position="130"/>
    </location>
</feature>
<dbReference type="InterPro" id="IPR049730">
    <property type="entry name" value="SNF2/RAD54-like_C"/>
</dbReference>
<feature type="region of interest" description="Disordered" evidence="10">
    <location>
        <begin position="1845"/>
        <end position="1866"/>
    </location>
</feature>
<feature type="compositionally biased region" description="Basic and acidic residues" evidence="10">
    <location>
        <begin position="131"/>
        <end position="145"/>
    </location>
</feature>
<feature type="compositionally biased region" description="Low complexity" evidence="10">
    <location>
        <begin position="1855"/>
        <end position="1866"/>
    </location>
</feature>
<feature type="compositionally biased region" description="Acidic residues" evidence="10">
    <location>
        <begin position="362"/>
        <end position="379"/>
    </location>
</feature>
<feature type="compositionally biased region" description="Polar residues" evidence="10">
    <location>
        <begin position="385"/>
        <end position="397"/>
    </location>
</feature>
<comment type="subcellular location">
    <subcellularLocation>
        <location evidence="1">Nucleus</location>
    </subcellularLocation>
</comment>
<evidence type="ECO:0000313" key="13">
    <source>
        <dbReference type="Proteomes" id="UP000694941"/>
    </source>
</evidence>
<keyword evidence="5" id="KW-0347">Helicase</keyword>
<dbReference type="Pfam" id="PF00271">
    <property type="entry name" value="Helicase_C"/>
    <property type="match status" value="1"/>
</dbReference>
<dbReference type="CDD" id="cd18793">
    <property type="entry name" value="SF2_C_SNF"/>
    <property type="match status" value="1"/>
</dbReference>
<dbReference type="Gene3D" id="3.40.50.300">
    <property type="entry name" value="P-loop containing nucleotide triphosphate hydrolases"/>
    <property type="match status" value="2"/>
</dbReference>
<feature type="domain" description="Helicase ATP-binding" evidence="11">
    <location>
        <begin position="447"/>
        <end position="662"/>
    </location>
</feature>
<evidence type="ECO:0000256" key="6">
    <source>
        <dbReference type="ARBA" id="ARBA00022840"/>
    </source>
</evidence>
<evidence type="ECO:0000256" key="10">
    <source>
        <dbReference type="SAM" id="MobiDB-lite"/>
    </source>
</evidence>